<evidence type="ECO:0000256" key="19">
    <source>
        <dbReference type="ARBA" id="ARBA00047332"/>
    </source>
</evidence>
<dbReference type="InterPro" id="IPR025786">
    <property type="entry name" value="Mononega_L_MeTrfase"/>
</dbReference>
<evidence type="ECO:0000256" key="18">
    <source>
        <dbReference type="ARBA" id="ARBA00024499"/>
    </source>
</evidence>
<evidence type="ECO:0000256" key="14">
    <source>
        <dbReference type="ARBA" id="ARBA00023042"/>
    </source>
</evidence>
<keyword evidence="5 22" id="KW-0507">mRNA processing</keyword>
<evidence type="ECO:0000256" key="13">
    <source>
        <dbReference type="ARBA" id="ARBA00022953"/>
    </source>
</evidence>
<dbReference type="GO" id="GO:0044423">
    <property type="term" value="C:virion component"/>
    <property type="evidence" value="ECO:0007669"/>
    <property type="project" value="UniProtKB-KW"/>
</dbReference>
<evidence type="ECO:0000256" key="5">
    <source>
        <dbReference type="ARBA" id="ARBA00022664"/>
    </source>
</evidence>
<dbReference type="Gene3D" id="3.40.50.150">
    <property type="entry name" value="Vaccinia Virus protein VP39"/>
    <property type="match status" value="1"/>
</dbReference>
<evidence type="ECO:0000256" key="9">
    <source>
        <dbReference type="ARBA" id="ARBA00022741"/>
    </source>
</evidence>
<evidence type="ECO:0000256" key="1">
    <source>
        <dbReference type="ARBA" id="ARBA00003132"/>
    </source>
</evidence>
<evidence type="ECO:0000256" key="17">
    <source>
        <dbReference type="ARBA" id="ARBA00024494"/>
    </source>
</evidence>
<comment type="catalytic activity">
    <reaction evidence="18 22">
        <text>a 5'-end (5'-triphosphoguanosine)-(2'-O-methyladenylyl)-adenylyl-cytidylyl-adenosine in mRNA + S-adenosyl-L-methionine = a 5'-end (N(7)-methyl 5'-triphosphoguanosine)-(2'-O-methyladenylyl)-adenylyl-cytidylyl-adenosine in mRNA + S-adenosyl-L-homocysteine</text>
        <dbReference type="Rhea" id="RHEA:65440"/>
        <dbReference type="Rhea" id="RHEA-COMP:16798"/>
        <dbReference type="Rhea" id="RHEA-COMP:16801"/>
        <dbReference type="ChEBI" id="CHEBI:57856"/>
        <dbReference type="ChEBI" id="CHEBI:59789"/>
        <dbReference type="ChEBI" id="CHEBI:156482"/>
        <dbReference type="ChEBI" id="CHEBI:156483"/>
    </reaction>
</comment>
<dbReference type="PIRSF" id="PIRSF000830">
    <property type="entry name" value="RNA_pol_ParamyxoV"/>
    <property type="match status" value="1"/>
</dbReference>
<dbReference type="InterPro" id="IPR016269">
    <property type="entry name" value="RNA-dir_pol_paramyxovirus"/>
</dbReference>
<evidence type="ECO:0000256" key="7">
    <source>
        <dbReference type="ARBA" id="ARBA00022691"/>
    </source>
</evidence>
<keyword evidence="9 22" id="KW-0547">Nucleotide-binding</keyword>
<keyword evidence="11 22" id="KW-0067">ATP-binding</keyword>
<dbReference type="Pfam" id="PF14318">
    <property type="entry name" value="Mononeg_mRNAcap"/>
    <property type="match status" value="1"/>
</dbReference>
<evidence type="ECO:0000256" key="4">
    <source>
        <dbReference type="ARBA" id="ARBA00022603"/>
    </source>
</evidence>
<evidence type="ECO:0000256" key="10">
    <source>
        <dbReference type="ARBA" id="ARBA00022801"/>
    </source>
</evidence>
<comment type="catalytic activity">
    <reaction evidence="17">
        <text>a 5'-end triphospho-adenylyl-adenylyl-cytidylyl-adenosine in mRNA + GDP + H(+) = a 5'-end (5'-triphosphoguanosine)-adenylyl-adenylyl-cytidylyl-adenosine in mRNA + diphosphate</text>
        <dbReference type="Rhea" id="RHEA:65436"/>
        <dbReference type="Rhea" id="RHEA-COMP:16797"/>
        <dbReference type="Rhea" id="RHEA-COMP:16799"/>
        <dbReference type="ChEBI" id="CHEBI:15378"/>
        <dbReference type="ChEBI" id="CHEBI:33019"/>
        <dbReference type="ChEBI" id="CHEBI:58189"/>
        <dbReference type="ChEBI" id="CHEBI:156484"/>
        <dbReference type="ChEBI" id="CHEBI:156503"/>
        <dbReference type="EC" id="2.7.7.88"/>
    </reaction>
</comment>
<evidence type="ECO:0000256" key="11">
    <source>
        <dbReference type="ARBA" id="ARBA00022840"/>
    </source>
</evidence>
<evidence type="ECO:0000256" key="2">
    <source>
        <dbReference type="ARBA" id="ARBA00007934"/>
    </source>
</evidence>
<evidence type="ECO:0000256" key="6">
    <source>
        <dbReference type="ARBA" id="ARBA00022679"/>
    </source>
</evidence>
<sequence>MKLPLVKTYLQWFTVKQNWEHVRITMQRMRMNKSVSWIQLKYPPSTSISVMYVSQMYTVIEDIYGGKWILDYDQVMMISDTISSRVFSLLYCEILHQNNKNKVPSIILQNIYKRWDSIFTTRGNNTYLLIKMWEPIIQGLLLKHHDPLQISGDYIKQVIADASPDIKDDLVEMITFLESCNLNPFQLSDIHGIYRHWGHPTVDEEGGCRKVKNIAQNRPVPDFIMMKKAKAVFIRQFCISFIGEHARWPRINFSKLPSSSSLRKVIERNITTINFYSPKFSLKQWGLLELKKEFEFDFHLDYIDVCDDKAISPYLHQLPTIYAPEILGYNPGRPTSSRRVLLELLRKKEIDIKAICQKIMCRDIPESWKIVLLHSKEREMKLEPRLFAMFVLEMRLYYCVTESNLSRTIFKYFPQQTMTLSEIELTKRLYSMAENDYNEHYLPLYMSIDFKSWNIHWQFLSTYDIFATIDSLFGTRGLYTYSHLFFSESLIAISSRFNPPNYLKDIKTKRWEQFFVEEDLSWKHHRGGFEGIRQKGWTLVTIIMLLIVELKTGIKSLIIGQGDNQFLKLLLPILSGNYHATRQVYILNNQKTITENLKFYCSVLSKVAEAFGLVIKQEESWFSSQIINYGKDILFDGAYTSQGLKGISRTLSDTNDLIPTISTKLSSIQTTGLSTAKKGMDIWTPMFICHVETLMMLQREVLVPLIYGVSYTKQQKEWIATDRAINFILHGDTNCFSISVLNIYNYLYRGHPDPLTSYLTFLTDNASHCRYCTENLIWLSSTSFKLGRGDPELLINDPLSLNIEGPPLVSHIFKNQVLKKVKTLVVNRDLKEIFRINCEKEDDEVYKYLISTQPLYPRVLHELMGQTITGTRLCILAKFSSARTLQLLLTRPELSSFYGRVISSEQAIVSYWMTTSYRVMDVGIHLVLKKLSCPTNLASFLRNYTWKNTTKGQSINGVTIPFPLHQFHMNCSENGTSHETCTGEAEYICYVSNPPISHDMCFTRGPYQAFYGHRTRERQSGRIFQIPDTTRPLQAAERLIQLYQWCLSTDEYMTRFIQNLIQTRTDIPMDVLQLTTGTIMSGSQVHRLNDHFTKRGVLLNIRPNSSTHVYFSTDEMGKYSRGSDNMNMHFQGALMMGLTYVHNIMMFQEESHKPITLHQHYKCIQCEEYIPDIKISSPQTPPTIRNYSKNPLIYSTIENLPPSISPSTLVFKMVRGSNANYALASLIFSRILSNINRSAWGTTQSNKAYSSKISVRSVIDIGIHKVLKHLSLLLFLYFHNNVLKVLHVLCTHQKEIWQDISQACLMPENLEILHEISGFSYQAQIYEAPIGMSRLLTRALSNQIHTLHNTNIIMDRNIIFFIVPGCGISRIFRMWSNMIYLISKGTVDVRAVCQNMDFDINVGLNIPSKSSVDTLDNFVQNNRGNVYREYCWKKYPLQLSKTPAEAVLKLWCMPRVDRPPRERVALRATRASYYFNTTFPVYLELPDIERDINASMICEDTHVPPIDKLRSDHAFHLCKNLSSSYLKVMQIVLSFQISCPNPIVCMCDGEGSIAKFLHMYYNVPIYFNTKIDPTSLVPQRAINYIPGEFIDIPQGVKLSNLSALYGGDILDDNYFDMFCSKIPSKISLVTADPEGPDNFPNGLQSALLIRVLQVCFKTAASWLIYKCFLTSSTHVSNMVSIINTLYRSIFMTVPIYSSNESYECYIVCHQFDPVIKYSDIGKVQTMIGLFSLSSISTIRASRIQEQPFQIEYSLWKDLIKKGKQLKFNHKITHDIERLLDFAYFVPEDISLNTLDDCIHKILDDVTNLLQTEWKSISKRNVGQSLSQDEKILSSSGVVYHKLLNQFSIWRSNLIILQKMLNITSIGKLQKLFKSFCSTDASLLDKQGHILYKYATTYHDIKGDYIRSLWTIWGYKHLSCELENT</sequence>
<protein>
    <recommendedName>
        <fullName evidence="22">RNA-directed RNA polymerase L</fullName>
        <shortName evidence="22">Protein L</shortName>
    </recommendedName>
    <alternativeName>
        <fullName evidence="22">Large structural protein</fullName>
    </alternativeName>
    <alternativeName>
        <fullName evidence="22">Replicase</fullName>
    </alternativeName>
    <alternativeName>
        <fullName evidence="22">Transcriptase</fullName>
    </alternativeName>
    <domain>
        <recommendedName>
            <fullName evidence="22">RNA-directed RNA polymerase</fullName>
            <ecNumber evidence="22">2.7.7.48</ecNumber>
        </recommendedName>
    </domain>
    <domain>
        <recommendedName>
            <fullName evidence="22">GTP phosphohydrolase</fullName>
            <ecNumber evidence="22">3.6.1.-</ecNumber>
        </recommendedName>
    </domain>
    <domain>
        <recommendedName>
            <fullName evidence="22">GDP polyribonucleotidyltransferase</fullName>
            <ecNumber evidence="22">2.7.7.88</ecNumber>
        </recommendedName>
        <alternativeName>
            <fullName evidence="22">PRNTase</fullName>
        </alternativeName>
    </domain>
    <domain>
        <recommendedName>
            <fullName evidence="22">mRNA (nucleoside-2'-O-)-methyltransferase</fullName>
            <shortName evidence="22">N1-2'-O-MTase</shortName>
            <ecNumber evidence="22">2.1.1.-</ecNumber>
        </recommendedName>
    </domain>
    <domain>
        <recommendedName>
            <fullName evidence="22">mRNA (guanine-N(7)-)-methyltransferase</fullName>
            <shortName evidence="22">G-N7-MTase</shortName>
        </recommendedName>
    </domain>
</protein>
<dbReference type="EC" id="3.6.1.-" evidence="22"/>
<evidence type="ECO:0000259" key="24">
    <source>
        <dbReference type="PROSITE" id="PS51590"/>
    </source>
</evidence>
<dbReference type="PROSITE" id="PS50526">
    <property type="entry name" value="RDRP_SSRNA_NEG_NONSEG"/>
    <property type="match status" value="1"/>
</dbReference>
<evidence type="ECO:0000256" key="8">
    <source>
        <dbReference type="ARBA" id="ARBA00022695"/>
    </source>
</evidence>
<feature type="domain" description="RdRp catalytic" evidence="23">
    <location>
        <begin position="442"/>
        <end position="637"/>
    </location>
</feature>
<comment type="catalytic activity">
    <reaction evidence="19 22">
        <text>a 5'-end (5'-triphosphoguanosine)-adenylyl-adenylyl-cytidylyl-adenosine in mRNA + S-adenosyl-L-methionine = a 5'-end (5'-triphosphoguanosine)-(2'-O-methyladenylyl)-adenylyl-cytidylyl-adenosine in mRNA + S-adenosyl-L-homocysteine + H(+)</text>
        <dbReference type="Rhea" id="RHEA:65380"/>
        <dbReference type="Rhea" id="RHEA-COMP:16797"/>
        <dbReference type="Rhea" id="RHEA-COMP:16801"/>
        <dbReference type="ChEBI" id="CHEBI:15378"/>
        <dbReference type="ChEBI" id="CHEBI:57856"/>
        <dbReference type="ChEBI" id="CHEBI:59789"/>
        <dbReference type="ChEBI" id="CHEBI:156482"/>
        <dbReference type="ChEBI" id="CHEBI:156484"/>
    </reaction>
</comment>
<keyword evidence="10" id="KW-0378">Hydrolase</keyword>
<accession>A0A482JV29</accession>
<dbReference type="GO" id="GO:0004482">
    <property type="term" value="F:mRNA 5'-cap (guanine-N7-)-methyltransferase activity"/>
    <property type="evidence" value="ECO:0007669"/>
    <property type="project" value="InterPro"/>
</dbReference>
<keyword evidence="12 22" id="KW-0946">Virion</keyword>
<keyword evidence="13 22" id="KW-0693">Viral RNA replication</keyword>
<keyword evidence="15 22" id="KW-1035">Host cytoplasm</keyword>
<dbReference type="InterPro" id="IPR014023">
    <property type="entry name" value="Mononeg_RNA_pol_cat"/>
</dbReference>
<dbReference type="GO" id="GO:0003968">
    <property type="term" value="F:RNA-directed RNA polymerase activity"/>
    <property type="evidence" value="ECO:0007669"/>
    <property type="project" value="UniProtKB-KW"/>
</dbReference>
<keyword evidence="7 22" id="KW-0949">S-adenosyl-L-methionine</keyword>
<keyword evidence="8 22" id="KW-0548">Nucleotidyltransferase</keyword>
<dbReference type="PROSITE" id="PS51590">
    <property type="entry name" value="SAM_MT_MNV_L"/>
    <property type="match status" value="1"/>
</dbReference>
<evidence type="ECO:0000259" key="23">
    <source>
        <dbReference type="PROSITE" id="PS50526"/>
    </source>
</evidence>
<feature type="domain" description="Mononegavirus-type SAM-dependent 2'-O-MTase" evidence="24">
    <location>
        <begin position="1516"/>
        <end position="1707"/>
    </location>
</feature>
<dbReference type="Pfam" id="PF00946">
    <property type="entry name" value="Mononeg_RNA_pol"/>
    <property type="match status" value="1"/>
</dbReference>
<dbReference type="EC" id="2.1.1.-" evidence="22"/>
<evidence type="ECO:0000256" key="12">
    <source>
        <dbReference type="ARBA" id="ARBA00022844"/>
    </source>
</evidence>
<comment type="function">
    <text evidence="1 22">RNA-directed RNA polymerase that catalyzes the replication of viral genomic RNA. The template is composed of the viral RNA tightly encapsidated by the nucleoprotein (N). The replicase mode is dependent on intracellular N protein concentration. In this mode, the polymerase replicates the whole viral genome without recognizing transcriptional signals, and the replicated genome is not caped or polyadenylated.</text>
</comment>
<keyword evidence="14 22" id="KW-0506">mRNA capping</keyword>
<evidence type="ECO:0000256" key="22">
    <source>
        <dbReference type="PIRNR" id="PIRNR000830"/>
    </source>
</evidence>
<dbReference type="GO" id="GO:0030430">
    <property type="term" value="C:host cell cytoplasm"/>
    <property type="evidence" value="ECO:0007669"/>
    <property type="project" value="UniProtKB-SubCell"/>
</dbReference>
<comment type="catalytic activity">
    <reaction evidence="22">
        <text>RNA(n) + a ribonucleoside 5'-triphosphate = RNA(n+1) + diphosphate</text>
        <dbReference type="Rhea" id="RHEA:21248"/>
        <dbReference type="Rhea" id="RHEA-COMP:14527"/>
        <dbReference type="Rhea" id="RHEA-COMP:17342"/>
        <dbReference type="ChEBI" id="CHEBI:33019"/>
        <dbReference type="ChEBI" id="CHEBI:61557"/>
        <dbReference type="ChEBI" id="CHEBI:140395"/>
        <dbReference type="EC" id="2.7.7.48"/>
    </reaction>
</comment>
<keyword evidence="4 22" id="KW-0489">Methyltransferase</keyword>
<dbReference type="EC" id="2.7.7.48" evidence="22"/>
<evidence type="ECO:0000256" key="16">
    <source>
        <dbReference type="ARBA" id="ARBA00023268"/>
    </source>
</evidence>
<keyword evidence="16" id="KW-0511">Multifunctional enzyme</keyword>
<comment type="catalytic activity">
    <reaction evidence="20">
        <text>a 5'-end (5'-triphosphoguanosine)-adenylyl-adenylyl-cytidylyl-adenosine in mRNA + 2 S-adenosyl-L-methionine = a 5'-end (N(7)-methyl 5'-triphosphoguanosine)-(2'-O-methyladenylyl)-adenylyl-cytidylyl-adenosine in mRNA + 2 S-adenosyl-L-homocysteine + H(+)</text>
        <dbReference type="Rhea" id="RHEA:65376"/>
        <dbReference type="Rhea" id="RHEA-COMP:16797"/>
        <dbReference type="Rhea" id="RHEA-COMP:16798"/>
        <dbReference type="ChEBI" id="CHEBI:15378"/>
        <dbReference type="ChEBI" id="CHEBI:57856"/>
        <dbReference type="ChEBI" id="CHEBI:59789"/>
        <dbReference type="ChEBI" id="CHEBI:156483"/>
        <dbReference type="ChEBI" id="CHEBI:156484"/>
        <dbReference type="EC" id="2.1.1.375"/>
    </reaction>
</comment>
<dbReference type="EMBL" id="MH620817">
    <property type="protein sequence ID" value="QBP37026.1"/>
    <property type="molecule type" value="Viral_cRNA"/>
</dbReference>
<reference evidence="25" key="1">
    <citation type="submission" date="2018-07" db="EMBL/GenBank/DDBJ databases">
        <title>Glowworm (Lampyris noctiluca) RNA viruses.</title>
        <authorList>
            <person name="Jurvansuu J."/>
            <person name="Viljakainen L."/>
        </authorList>
    </citation>
    <scope>NUCLEOTIDE SEQUENCE</scope>
    <source>
        <strain evidence="25">17FIN6</strain>
    </source>
</reference>
<organism evidence="25">
    <name type="scientific">Lampyris noctiluca rhabdo-like virus 1</name>
    <dbReference type="NCBI Taxonomy" id="2552994"/>
    <lineage>
        <taxon>Viruses</taxon>
        <taxon>Riboviria</taxon>
        <taxon>Orthornavirae</taxon>
        <taxon>Negarnaviricota</taxon>
        <taxon>Haploviricotina</taxon>
        <taxon>Monjiviricetes</taxon>
        <taxon>Mononegavirales</taxon>
        <taxon>Rhabdoviridae</taxon>
    </lineage>
</organism>
<name>A0A482JV29_9RHAB</name>
<comment type="catalytic activity">
    <reaction evidence="21 22">
        <text>GTP + H2O = GDP + phosphate + H(+)</text>
        <dbReference type="Rhea" id="RHEA:19669"/>
        <dbReference type="ChEBI" id="CHEBI:15377"/>
        <dbReference type="ChEBI" id="CHEBI:15378"/>
        <dbReference type="ChEBI" id="CHEBI:37565"/>
        <dbReference type="ChEBI" id="CHEBI:43474"/>
        <dbReference type="ChEBI" id="CHEBI:58189"/>
    </reaction>
</comment>
<evidence type="ECO:0000256" key="20">
    <source>
        <dbReference type="ARBA" id="ARBA00047370"/>
    </source>
</evidence>
<evidence type="ECO:0000256" key="3">
    <source>
        <dbReference type="ARBA" id="ARBA00022484"/>
    </source>
</evidence>
<keyword evidence="3 22" id="KW-0696">RNA-directed RNA polymerase</keyword>
<evidence type="ECO:0000256" key="15">
    <source>
        <dbReference type="ARBA" id="ARBA00023200"/>
    </source>
</evidence>
<keyword evidence="6 22" id="KW-0808">Transferase</keyword>
<dbReference type="InterPro" id="IPR026890">
    <property type="entry name" value="Mononeg_mRNAcap"/>
</dbReference>
<dbReference type="EC" id="2.7.7.88" evidence="22"/>
<evidence type="ECO:0000313" key="25">
    <source>
        <dbReference type="EMBL" id="QBP37026.1"/>
    </source>
</evidence>
<comment type="similarity">
    <text evidence="2 22">Belongs to the paramyxovirus L protein family.</text>
</comment>
<dbReference type="GO" id="GO:0005524">
    <property type="term" value="F:ATP binding"/>
    <property type="evidence" value="ECO:0007669"/>
    <property type="project" value="UniProtKB-KW"/>
</dbReference>
<proteinExistence type="inferred from homology"/>
<dbReference type="GO" id="GO:0003924">
    <property type="term" value="F:GTPase activity"/>
    <property type="evidence" value="ECO:0007669"/>
    <property type="project" value="RHEA"/>
</dbReference>
<comment type="function">
    <text evidence="22">RNA-directed RNA polymerase that catalyzes the transcription of viral mRNAs, their capping and polyadenylation. The template is composed of the viral RNA tightly encapsidated by the nucleoprotein (N). The viral polymerase binds to the genomic RNA at the 3' leader promoter, and transcribes subsequently all viral mRNAs with a decreasing efficiency. The first gene is the most transcribed, and the last the least transcribed. The viral phosphoprotein acts as a processivity factor. Capping is concomitant with initiation of mRNA transcription. Indeed, a GDP polyribonucleotidyl transferase (PRNTase) adds the cap structure when the nascent RNA chain length has reached few nucleotides. Ribose 2'-O methylation of viral mRNA cap precedes and facilitates subsequent guanine-N-7 methylation, both activities being carried by the viral polymerase. Polyadenylation of mRNAs occur by a stuttering mechanism at a slipery stop site present at the end viral genes. After finishing transcription of a mRNA, the polymerase can resume transcription of the downstream gene.</text>
</comment>
<comment type="subcellular location">
    <subcellularLocation>
        <location evidence="22">Virion</location>
    </subcellularLocation>
    <subcellularLocation>
        <location evidence="22">Host cytoplasm</location>
    </subcellularLocation>
</comment>
<evidence type="ECO:0000256" key="21">
    <source>
        <dbReference type="ARBA" id="ARBA00048548"/>
    </source>
</evidence>
<dbReference type="InterPro" id="IPR029063">
    <property type="entry name" value="SAM-dependent_MTases_sf"/>
</dbReference>